<evidence type="ECO:0000256" key="7">
    <source>
        <dbReference type="SAM" id="MobiDB-lite"/>
    </source>
</evidence>
<dbReference type="PANTHER" id="PTHR47245">
    <property type="entry name" value="PEPTIDYLPROLYL ISOMERASE"/>
    <property type="match status" value="1"/>
</dbReference>
<dbReference type="PROSITE" id="PS01096">
    <property type="entry name" value="PPIC_PPIASE_1"/>
    <property type="match status" value="1"/>
</dbReference>
<keyword evidence="5 6" id="KW-0413">Isomerase</keyword>
<dbReference type="EC" id="5.2.1.8" evidence="2"/>
<proteinExistence type="predicted"/>
<evidence type="ECO:0000256" key="6">
    <source>
        <dbReference type="PROSITE-ProRule" id="PRU00278"/>
    </source>
</evidence>
<evidence type="ECO:0000256" key="1">
    <source>
        <dbReference type="ARBA" id="ARBA00000971"/>
    </source>
</evidence>
<evidence type="ECO:0000313" key="9">
    <source>
        <dbReference type="EMBL" id="EYF00836.1"/>
    </source>
</evidence>
<dbReference type="InterPro" id="IPR023058">
    <property type="entry name" value="PPIase_PpiC_CS"/>
</dbReference>
<dbReference type="STRING" id="1192034.CAP_8997"/>
<comment type="caution">
    <text evidence="9">The sequence shown here is derived from an EMBL/GenBank/DDBJ whole genome shotgun (WGS) entry which is preliminary data.</text>
</comment>
<dbReference type="OrthoDB" id="9812372at2"/>
<evidence type="ECO:0000313" key="10">
    <source>
        <dbReference type="Proteomes" id="UP000019678"/>
    </source>
</evidence>
<keyword evidence="3" id="KW-0732">Signal</keyword>
<dbReference type="SUPFAM" id="SSF54534">
    <property type="entry name" value="FKBP-like"/>
    <property type="match status" value="1"/>
</dbReference>
<feature type="region of interest" description="Disordered" evidence="7">
    <location>
        <begin position="607"/>
        <end position="626"/>
    </location>
</feature>
<accession>A0A017SWX6</accession>
<sequence>MNRLSQLITGLVVFAIAVVFVSSFGPSTGASPAKGAEITCAVEVQGDCVKSTDFWAAYRLIAPRNADAERIKQLGLRQLTAEGLYERWLLLEDAKRLGLAISDDDLNTEILAGRAHVTVPVDAVGNDRRNQLTNMLGLPGDGEHFRVLDVNDRKTKKFDKKRYERDVRLLTKMSPSDFREFQRKELLAGRVRDLVRARVRISEDEAYQQFARDKGTRTIDYVRFDRRFFADLVVDMSDKAVLAWSDRHKEELDKGWDARKAQYQPECRVARHVLARVKEDADDADKAKAKAKIARAEALLKQGVNFSDVARRLSDDTSAARGGELGCMGKGKTVKPFEDKLFSLKAGEVSGPVETEYGYHLILVDQIAAGDDNEKIARGQLAREMYLMQEADRLAADAAKQVLAATGGGKSLKDALDTYLAGLTAAQDEANKAAGKDKKKAATTTKPKATKPEKAAAKSEGEGADKGSADADKSEGADKPEAAAGAVEENEILTFATHPHRPTIETSLPFNQSGSPLPSAQDGTGVARNVFELAKAGDTLKDVVQLANGYAAVQLKEVTAVTDEQWQKDRETYMGSLRGAKQDDAVLNYVRRLKSTLGSEVKYDKALVTEPKAGESDGAPMSDEGE</sequence>
<evidence type="ECO:0000256" key="3">
    <source>
        <dbReference type="ARBA" id="ARBA00022729"/>
    </source>
</evidence>
<dbReference type="RefSeq" id="WP_044250437.1">
    <property type="nucleotide sequence ID" value="NZ_ASRX01000097.1"/>
</dbReference>
<dbReference type="eggNOG" id="COG0760">
    <property type="taxonomic scope" value="Bacteria"/>
</dbReference>
<dbReference type="PROSITE" id="PS50198">
    <property type="entry name" value="PPIC_PPIASE_2"/>
    <property type="match status" value="1"/>
</dbReference>
<organism evidence="9 10">
    <name type="scientific">Chondromyces apiculatus DSM 436</name>
    <dbReference type="NCBI Taxonomy" id="1192034"/>
    <lineage>
        <taxon>Bacteria</taxon>
        <taxon>Pseudomonadati</taxon>
        <taxon>Myxococcota</taxon>
        <taxon>Polyangia</taxon>
        <taxon>Polyangiales</taxon>
        <taxon>Polyangiaceae</taxon>
        <taxon>Chondromyces</taxon>
    </lineage>
</organism>
<feature type="domain" description="PpiC" evidence="8">
    <location>
        <begin position="265"/>
        <end position="366"/>
    </location>
</feature>
<keyword evidence="10" id="KW-1185">Reference proteome</keyword>
<protein>
    <recommendedName>
        <fullName evidence="2">peptidylprolyl isomerase</fullName>
        <ecNumber evidence="2">5.2.1.8</ecNumber>
    </recommendedName>
</protein>
<dbReference type="Pfam" id="PF13624">
    <property type="entry name" value="SurA_N_3"/>
    <property type="match status" value="1"/>
</dbReference>
<dbReference type="EMBL" id="ASRX01000097">
    <property type="protein sequence ID" value="EYF00836.1"/>
    <property type="molecule type" value="Genomic_DNA"/>
</dbReference>
<feature type="compositionally biased region" description="Basic and acidic residues" evidence="7">
    <location>
        <begin position="450"/>
        <end position="481"/>
    </location>
</feature>
<evidence type="ECO:0000256" key="4">
    <source>
        <dbReference type="ARBA" id="ARBA00023110"/>
    </source>
</evidence>
<dbReference type="PANTHER" id="PTHR47245:SF1">
    <property type="entry name" value="FOLDASE PROTEIN PRSA"/>
    <property type="match status" value="1"/>
</dbReference>
<comment type="catalytic activity">
    <reaction evidence="1">
        <text>[protein]-peptidylproline (omega=180) = [protein]-peptidylproline (omega=0)</text>
        <dbReference type="Rhea" id="RHEA:16237"/>
        <dbReference type="Rhea" id="RHEA-COMP:10747"/>
        <dbReference type="Rhea" id="RHEA-COMP:10748"/>
        <dbReference type="ChEBI" id="CHEBI:83833"/>
        <dbReference type="ChEBI" id="CHEBI:83834"/>
        <dbReference type="EC" id="5.2.1.8"/>
    </reaction>
</comment>
<name>A0A017SWX6_9BACT</name>
<feature type="region of interest" description="Disordered" evidence="7">
    <location>
        <begin position="429"/>
        <end position="486"/>
    </location>
</feature>
<dbReference type="Gene3D" id="3.10.50.40">
    <property type="match status" value="1"/>
</dbReference>
<dbReference type="InterPro" id="IPR000297">
    <property type="entry name" value="PPIase_PpiC"/>
</dbReference>
<keyword evidence="4 6" id="KW-0697">Rotamase</keyword>
<dbReference type="Proteomes" id="UP000019678">
    <property type="component" value="Unassembled WGS sequence"/>
</dbReference>
<dbReference type="InterPro" id="IPR046357">
    <property type="entry name" value="PPIase_dom_sf"/>
</dbReference>
<dbReference type="Pfam" id="PF00639">
    <property type="entry name" value="Rotamase"/>
    <property type="match status" value="1"/>
</dbReference>
<gene>
    <name evidence="9" type="ORF">CAP_8997</name>
</gene>
<evidence type="ECO:0000259" key="8">
    <source>
        <dbReference type="PROSITE" id="PS50198"/>
    </source>
</evidence>
<reference evidence="9 10" key="1">
    <citation type="submission" date="2013-05" db="EMBL/GenBank/DDBJ databases">
        <title>Genome assembly of Chondromyces apiculatus DSM 436.</title>
        <authorList>
            <person name="Sharma G."/>
            <person name="Khatri I."/>
            <person name="Kaur C."/>
            <person name="Mayilraj S."/>
            <person name="Subramanian S."/>
        </authorList>
    </citation>
    <scope>NUCLEOTIDE SEQUENCE [LARGE SCALE GENOMIC DNA]</scope>
    <source>
        <strain evidence="9 10">DSM 436</strain>
    </source>
</reference>
<evidence type="ECO:0000256" key="2">
    <source>
        <dbReference type="ARBA" id="ARBA00013194"/>
    </source>
</evidence>
<dbReference type="GO" id="GO:0003755">
    <property type="term" value="F:peptidyl-prolyl cis-trans isomerase activity"/>
    <property type="evidence" value="ECO:0007669"/>
    <property type="project" value="UniProtKB-KW"/>
</dbReference>
<dbReference type="AlphaFoldDB" id="A0A017SWX6"/>
<evidence type="ECO:0000256" key="5">
    <source>
        <dbReference type="ARBA" id="ARBA00023235"/>
    </source>
</evidence>
<dbReference type="InterPro" id="IPR050245">
    <property type="entry name" value="PrsA_foldase"/>
</dbReference>